<dbReference type="InterPro" id="IPR006675">
    <property type="entry name" value="HDIG_dom"/>
</dbReference>
<dbReference type="PANTHER" id="PTHR43155">
    <property type="entry name" value="CYCLIC DI-GMP PHOSPHODIESTERASE PA4108-RELATED"/>
    <property type="match status" value="1"/>
</dbReference>
<reference evidence="2 3" key="1">
    <citation type="submission" date="2014-10" db="EMBL/GenBank/DDBJ databases">
        <title>Genome sequence of Clostridium aceticum DSM 1496.</title>
        <authorList>
            <person name="Poehlein A."/>
            <person name="Schiel-Bengelsdorf B."/>
            <person name="Gottschalk G."/>
            <person name="Duerre P."/>
            <person name="Daniel R."/>
        </authorList>
    </citation>
    <scope>NUCLEOTIDE SEQUENCE [LARGE SCALE GENOMIC DNA]</scope>
    <source>
        <strain evidence="2 3">DSM 1496</strain>
    </source>
</reference>
<dbReference type="RefSeq" id="WP_052661196.1">
    <property type="nucleotide sequence ID" value="NZ_CP009687.1"/>
</dbReference>
<sequence>MEKIYLSEIENGTPINCDLCNDKGVILVKKGTRVTEELKKKLQKNNIIFLIGNSSPFDNLEDSMAYLDEVVVKQIQETKQVYKQTFYQLSREFETFKTSDRLDKKMVTDIAKSLVSNIATNQQVYMSIQGIRSKDIYTYLHSIDVSIFMILFGKSLSLDPMQLVNAATAGILHDIGKMKIPDHVLLKPEKLLPEEMEVMKKHTIYGYEILKNHLGYEESIARVAKEHHERMDKGGYPQGVGWENLHLFSKMTAICDIYDAITAQRVYKKPMLPHKATEYLMTVVGTHLDQELVRRFVHNIATYPLGAKVLLNTGEEGIVISINNSFPQRPVIKIINTNKIRDLLVELTIFIKEVLE</sequence>
<dbReference type="PATRIC" id="fig|84022.6.peg.648"/>
<evidence type="ECO:0000313" key="2">
    <source>
        <dbReference type="EMBL" id="AKL94150.1"/>
    </source>
</evidence>
<dbReference type="InterPro" id="IPR037522">
    <property type="entry name" value="HD_GYP_dom"/>
</dbReference>
<protein>
    <submittedName>
        <fullName evidence="2">Metal dependent phosphohydrolase</fullName>
    </submittedName>
</protein>
<gene>
    <name evidence="2" type="ORF">CACET_c06400</name>
</gene>
<dbReference type="PROSITE" id="PS51832">
    <property type="entry name" value="HD_GYP"/>
    <property type="match status" value="1"/>
</dbReference>
<dbReference type="CDD" id="cd00077">
    <property type="entry name" value="HDc"/>
    <property type="match status" value="1"/>
</dbReference>
<dbReference type="AlphaFoldDB" id="A0A0G3W8G2"/>
<proteinExistence type="predicted"/>
<dbReference type="EMBL" id="CP009687">
    <property type="protein sequence ID" value="AKL94150.1"/>
    <property type="molecule type" value="Genomic_DNA"/>
</dbReference>
<evidence type="ECO:0000313" key="3">
    <source>
        <dbReference type="Proteomes" id="UP000035704"/>
    </source>
</evidence>
<organism evidence="2 3">
    <name type="scientific">Clostridium aceticum</name>
    <dbReference type="NCBI Taxonomy" id="84022"/>
    <lineage>
        <taxon>Bacteria</taxon>
        <taxon>Bacillati</taxon>
        <taxon>Bacillota</taxon>
        <taxon>Clostridia</taxon>
        <taxon>Eubacteriales</taxon>
        <taxon>Clostridiaceae</taxon>
        <taxon>Clostridium</taxon>
    </lineage>
</organism>
<dbReference type="OrthoDB" id="9804747at2"/>
<feature type="domain" description="HD-GYP" evidence="1">
    <location>
        <begin position="116"/>
        <end position="312"/>
    </location>
</feature>
<dbReference type="STRING" id="84022.CACET_c06400"/>
<keyword evidence="3" id="KW-1185">Reference proteome</keyword>
<dbReference type="PANTHER" id="PTHR43155:SF2">
    <property type="entry name" value="CYCLIC DI-GMP PHOSPHODIESTERASE PA4108"/>
    <property type="match status" value="1"/>
</dbReference>
<evidence type="ECO:0000259" key="1">
    <source>
        <dbReference type="PROSITE" id="PS51832"/>
    </source>
</evidence>
<accession>A0A0G3W8G2</accession>
<dbReference type="SUPFAM" id="SSF109604">
    <property type="entry name" value="HD-domain/PDEase-like"/>
    <property type="match status" value="1"/>
</dbReference>
<dbReference type="Gene3D" id="1.10.3210.10">
    <property type="entry name" value="Hypothetical protein af1432"/>
    <property type="match status" value="1"/>
</dbReference>
<dbReference type="Proteomes" id="UP000035704">
    <property type="component" value="Chromosome"/>
</dbReference>
<dbReference type="SMART" id="SM00471">
    <property type="entry name" value="HDc"/>
    <property type="match status" value="1"/>
</dbReference>
<dbReference type="GO" id="GO:0016787">
    <property type="term" value="F:hydrolase activity"/>
    <property type="evidence" value="ECO:0007669"/>
    <property type="project" value="UniProtKB-KW"/>
</dbReference>
<keyword evidence="2" id="KW-0378">Hydrolase</keyword>
<dbReference type="InterPro" id="IPR003607">
    <property type="entry name" value="HD/PDEase_dom"/>
</dbReference>
<name>A0A0G3W8G2_9CLOT</name>
<dbReference type="KEGG" id="cace:CACET_c06400"/>
<dbReference type="Pfam" id="PF13487">
    <property type="entry name" value="HD_5"/>
    <property type="match status" value="1"/>
</dbReference>
<dbReference type="NCBIfam" id="TIGR00277">
    <property type="entry name" value="HDIG"/>
    <property type="match status" value="1"/>
</dbReference>